<organism evidence="9 10">
    <name type="scientific">Tropicimonas isoalkanivorans</name>
    <dbReference type="NCBI Taxonomy" id="441112"/>
    <lineage>
        <taxon>Bacteria</taxon>
        <taxon>Pseudomonadati</taxon>
        <taxon>Pseudomonadota</taxon>
        <taxon>Alphaproteobacteria</taxon>
        <taxon>Rhodobacterales</taxon>
        <taxon>Roseobacteraceae</taxon>
        <taxon>Tropicimonas</taxon>
    </lineage>
</organism>
<dbReference type="InterPro" id="IPR036396">
    <property type="entry name" value="Cyt_P450_sf"/>
</dbReference>
<gene>
    <name evidence="9" type="ORF">SAMN04488094_10246</name>
</gene>
<keyword evidence="7" id="KW-0503">Monooxygenase</keyword>
<evidence type="ECO:0000313" key="9">
    <source>
        <dbReference type="EMBL" id="SFB95347.1"/>
    </source>
</evidence>
<comment type="cofactor">
    <cofactor evidence="1 8">
        <name>heme</name>
        <dbReference type="ChEBI" id="CHEBI:30413"/>
    </cofactor>
</comment>
<dbReference type="PANTHER" id="PTHR24286:SF24">
    <property type="entry name" value="LANOSTEROL 14-ALPHA DEMETHYLASE"/>
    <property type="match status" value="1"/>
</dbReference>
<keyword evidence="5" id="KW-0560">Oxidoreductase</keyword>
<dbReference type="AlphaFoldDB" id="A0A1I1F7P9"/>
<dbReference type="GO" id="GO:0005506">
    <property type="term" value="F:iron ion binding"/>
    <property type="evidence" value="ECO:0007669"/>
    <property type="project" value="InterPro"/>
</dbReference>
<evidence type="ECO:0000256" key="4">
    <source>
        <dbReference type="ARBA" id="ARBA00022723"/>
    </source>
</evidence>
<evidence type="ECO:0000313" key="10">
    <source>
        <dbReference type="Proteomes" id="UP000198728"/>
    </source>
</evidence>
<keyword evidence="4 8" id="KW-0479">Metal-binding</keyword>
<dbReference type="SUPFAM" id="SSF48264">
    <property type="entry name" value="Cytochrome P450"/>
    <property type="match status" value="1"/>
</dbReference>
<feature type="binding site" description="axial binding residue" evidence="8">
    <location>
        <position position="361"/>
    </location>
    <ligand>
        <name>heme</name>
        <dbReference type="ChEBI" id="CHEBI:30413"/>
    </ligand>
    <ligandPart>
        <name>Fe</name>
        <dbReference type="ChEBI" id="CHEBI:18248"/>
    </ligandPart>
</feature>
<dbReference type="GO" id="GO:0004497">
    <property type="term" value="F:monooxygenase activity"/>
    <property type="evidence" value="ECO:0007669"/>
    <property type="project" value="UniProtKB-KW"/>
</dbReference>
<sequence>MPRIPRDRNPDSTIALLLDPYGFVSKRCRRYRSDLFLARILLRKTICMTGPEAAELFYRQDLFVRRGATPGRIQKTLFGRGGVQGMDGEAHRHRKQMFMSLMAPERIDHLRELVDGLWHVYARKWAAMDRVVLYDEVQELLTKAVCAWAGVPLPEPEVSRRTAQLTALFDDAGAIGPRHWWSRLSRKGSERWIEDIIEQIRAGRLNPPEDSAARVIATWRDLDGALLSPRVAAVELLNILRPTVAVSVFITFAAHALHRFPACRQELRTDDESLEFFVQEVRRFYPFFPAVLARARRDLEWNGYRFPRGRRVMLDLYGTNRDPRAWDAPEEFRPERFRDWDGSPFNFIPQGGGDHALNHRCPGEWITIELMKVSCGFLAATVDYDVPDQDLQIDTARLPAIPKSRFMMSNVRPRSES</sequence>
<evidence type="ECO:0000256" key="2">
    <source>
        <dbReference type="ARBA" id="ARBA00010617"/>
    </source>
</evidence>
<dbReference type="Proteomes" id="UP000198728">
    <property type="component" value="Unassembled WGS sequence"/>
</dbReference>
<reference evidence="9 10" key="1">
    <citation type="submission" date="2016-10" db="EMBL/GenBank/DDBJ databases">
        <authorList>
            <person name="de Groot N.N."/>
        </authorList>
    </citation>
    <scope>NUCLEOTIDE SEQUENCE [LARGE SCALE GENOMIC DNA]</scope>
    <source>
        <strain evidence="9 10">DSM 19548</strain>
    </source>
</reference>
<dbReference type="OrthoDB" id="9764248at2"/>
<dbReference type="Pfam" id="PF00067">
    <property type="entry name" value="p450"/>
    <property type="match status" value="1"/>
</dbReference>
<keyword evidence="10" id="KW-1185">Reference proteome</keyword>
<dbReference type="Gene3D" id="1.10.630.10">
    <property type="entry name" value="Cytochrome P450"/>
    <property type="match status" value="1"/>
</dbReference>
<evidence type="ECO:0000256" key="5">
    <source>
        <dbReference type="ARBA" id="ARBA00023002"/>
    </source>
</evidence>
<evidence type="ECO:0000256" key="1">
    <source>
        <dbReference type="ARBA" id="ARBA00001971"/>
    </source>
</evidence>
<name>A0A1I1F7P9_9RHOB</name>
<evidence type="ECO:0000256" key="6">
    <source>
        <dbReference type="ARBA" id="ARBA00023004"/>
    </source>
</evidence>
<comment type="similarity">
    <text evidence="2">Belongs to the cytochrome P450 family.</text>
</comment>
<evidence type="ECO:0000256" key="7">
    <source>
        <dbReference type="ARBA" id="ARBA00023033"/>
    </source>
</evidence>
<dbReference type="EMBL" id="FOLG01000002">
    <property type="protein sequence ID" value="SFB95347.1"/>
    <property type="molecule type" value="Genomic_DNA"/>
</dbReference>
<evidence type="ECO:0000256" key="8">
    <source>
        <dbReference type="PIRSR" id="PIRSR602401-1"/>
    </source>
</evidence>
<dbReference type="STRING" id="441112.SAMN04488094_10246"/>
<proteinExistence type="inferred from homology"/>
<dbReference type="CDD" id="cd11067">
    <property type="entry name" value="CYP152"/>
    <property type="match status" value="1"/>
</dbReference>
<dbReference type="InterPro" id="IPR001128">
    <property type="entry name" value="Cyt_P450"/>
</dbReference>
<accession>A0A1I1F7P9</accession>
<dbReference type="RefSeq" id="WP_093359455.1">
    <property type="nucleotide sequence ID" value="NZ_FOLG01000002.1"/>
</dbReference>
<dbReference type="InterPro" id="IPR002401">
    <property type="entry name" value="Cyt_P450_E_grp-I"/>
</dbReference>
<dbReference type="GO" id="GO:0020037">
    <property type="term" value="F:heme binding"/>
    <property type="evidence" value="ECO:0007669"/>
    <property type="project" value="InterPro"/>
</dbReference>
<dbReference type="PANTHER" id="PTHR24286">
    <property type="entry name" value="CYTOCHROME P450 26"/>
    <property type="match status" value="1"/>
</dbReference>
<dbReference type="GO" id="GO:0016705">
    <property type="term" value="F:oxidoreductase activity, acting on paired donors, with incorporation or reduction of molecular oxygen"/>
    <property type="evidence" value="ECO:0007669"/>
    <property type="project" value="InterPro"/>
</dbReference>
<evidence type="ECO:0000256" key="3">
    <source>
        <dbReference type="ARBA" id="ARBA00022617"/>
    </source>
</evidence>
<keyword evidence="6 8" id="KW-0408">Iron</keyword>
<dbReference type="PRINTS" id="PR00463">
    <property type="entry name" value="EP450I"/>
</dbReference>
<dbReference type="GO" id="GO:0016125">
    <property type="term" value="P:sterol metabolic process"/>
    <property type="evidence" value="ECO:0007669"/>
    <property type="project" value="TreeGrafter"/>
</dbReference>
<protein>
    <submittedName>
        <fullName evidence="9">Fatty-acid peroxygenase</fullName>
    </submittedName>
</protein>
<keyword evidence="3 8" id="KW-0349">Heme</keyword>